<dbReference type="RefSeq" id="WP_089899446.1">
    <property type="nucleotide sequence ID" value="NZ_FOJG01000002.1"/>
</dbReference>
<evidence type="ECO:0000313" key="3">
    <source>
        <dbReference type="Proteomes" id="UP000199310"/>
    </source>
</evidence>
<dbReference type="InterPro" id="IPR018958">
    <property type="entry name" value="Knr4/Smi1-like_dom"/>
</dbReference>
<dbReference type="AlphaFoldDB" id="A0A1I0S946"/>
<protein>
    <submittedName>
        <fullName evidence="2">Cell wall assembly regulator SMI1</fullName>
    </submittedName>
</protein>
<organism evidence="2 3">
    <name type="scientific">Chitinophaga arvensicola</name>
    <dbReference type="NCBI Taxonomy" id="29529"/>
    <lineage>
        <taxon>Bacteria</taxon>
        <taxon>Pseudomonadati</taxon>
        <taxon>Bacteroidota</taxon>
        <taxon>Chitinophagia</taxon>
        <taxon>Chitinophagales</taxon>
        <taxon>Chitinophagaceae</taxon>
        <taxon>Chitinophaga</taxon>
    </lineage>
</organism>
<dbReference type="Pfam" id="PF09346">
    <property type="entry name" value="SMI1_KNR4"/>
    <property type="match status" value="1"/>
</dbReference>
<name>A0A1I0S946_9BACT</name>
<dbReference type="PANTHER" id="PTHR47432">
    <property type="entry name" value="CELL WALL ASSEMBLY REGULATOR SMI1"/>
    <property type="match status" value="1"/>
</dbReference>
<dbReference type="OrthoDB" id="6989522at2"/>
<dbReference type="InterPro" id="IPR037883">
    <property type="entry name" value="Knr4/Smi1-like_sf"/>
</dbReference>
<dbReference type="Proteomes" id="UP000199310">
    <property type="component" value="Unassembled WGS sequence"/>
</dbReference>
<keyword evidence="3" id="KW-1185">Reference proteome</keyword>
<evidence type="ECO:0000259" key="1">
    <source>
        <dbReference type="SMART" id="SM00860"/>
    </source>
</evidence>
<evidence type="ECO:0000313" key="2">
    <source>
        <dbReference type="EMBL" id="SEW52708.1"/>
    </source>
</evidence>
<gene>
    <name evidence="2" type="ORF">SAMN04488122_5048</name>
</gene>
<dbReference type="STRING" id="29529.SAMN04488122_5048"/>
<reference evidence="3" key="1">
    <citation type="submission" date="2016-10" db="EMBL/GenBank/DDBJ databases">
        <authorList>
            <person name="Varghese N."/>
            <person name="Submissions S."/>
        </authorList>
    </citation>
    <scope>NUCLEOTIDE SEQUENCE [LARGE SCALE GENOMIC DNA]</scope>
    <source>
        <strain evidence="3">DSM 3695</strain>
    </source>
</reference>
<proteinExistence type="predicted"/>
<sequence length="187" mass="21177">METTIATLDQQLRQTRPAYYASLQEGLTEDAIQALENQYQRQLPDDLKQLYKWKNGQADDNYDAFLNNSLFVPLEQALDTAAENISMIGSDFEVANWWHAGWIPLFHNGGGDYICYDTTGVFTGTTGQLIEFWHADDDRNVIAPSLAALLEQISQYYATTPPASFDEYFEVNDLPGYPQRFKAEGSL</sequence>
<dbReference type="PANTHER" id="PTHR47432:SF1">
    <property type="entry name" value="CELL WALL ASSEMBLY REGULATOR SMI1"/>
    <property type="match status" value="1"/>
</dbReference>
<accession>A0A1I0S946</accession>
<dbReference type="EMBL" id="FOJG01000002">
    <property type="protein sequence ID" value="SEW52708.1"/>
    <property type="molecule type" value="Genomic_DNA"/>
</dbReference>
<dbReference type="Gene3D" id="3.40.1580.10">
    <property type="entry name" value="SMI1/KNR4-like"/>
    <property type="match status" value="1"/>
</dbReference>
<feature type="domain" description="Knr4/Smi1-like" evidence="1">
    <location>
        <begin position="26"/>
        <end position="171"/>
    </location>
</feature>
<dbReference type="SMART" id="SM00860">
    <property type="entry name" value="SMI1_KNR4"/>
    <property type="match status" value="1"/>
</dbReference>
<dbReference type="SUPFAM" id="SSF160631">
    <property type="entry name" value="SMI1/KNR4-like"/>
    <property type="match status" value="1"/>
</dbReference>
<dbReference type="InterPro" id="IPR051873">
    <property type="entry name" value="KNR4/SMI1_regulator"/>
</dbReference>